<feature type="transmembrane region" description="Helical" evidence="6">
    <location>
        <begin position="62"/>
        <end position="82"/>
    </location>
</feature>
<comment type="subcellular location">
    <subcellularLocation>
        <location evidence="1">Cell membrane</location>
        <topology evidence="1">Multi-pass membrane protein</topology>
    </subcellularLocation>
</comment>
<evidence type="ECO:0000256" key="2">
    <source>
        <dbReference type="ARBA" id="ARBA00022475"/>
    </source>
</evidence>
<reference evidence="8" key="1">
    <citation type="submission" date="2021-11" db="EMBL/GenBank/DDBJ databases">
        <title>Complete genome sequence of Atopobiaceae bacterium TOC12.</title>
        <authorList>
            <person name="Morinaga K."/>
            <person name="Kusada H."/>
            <person name="Tamaki H."/>
        </authorList>
    </citation>
    <scope>NUCLEOTIDE SEQUENCE</scope>
    <source>
        <strain evidence="8">TOC12</strain>
    </source>
</reference>
<evidence type="ECO:0000313" key="8">
    <source>
        <dbReference type="EMBL" id="BDC90435.1"/>
    </source>
</evidence>
<name>A0AAU9C2K8_9ACTN</name>
<dbReference type="GO" id="GO:0005886">
    <property type="term" value="C:plasma membrane"/>
    <property type="evidence" value="ECO:0007669"/>
    <property type="project" value="UniProtKB-SubCell"/>
</dbReference>
<protein>
    <recommendedName>
        <fullName evidence="7">ABC3 transporter permease C-terminal domain-containing protein</fullName>
    </recommendedName>
</protein>
<keyword evidence="4 6" id="KW-1133">Transmembrane helix</keyword>
<feature type="transmembrane region" description="Helical" evidence="6">
    <location>
        <begin position="290"/>
        <end position="315"/>
    </location>
</feature>
<feature type="domain" description="ABC3 transporter permease C-terminal" evidence="7">
    <location>
        <begin position="65"/>
        <end position="185"/>
    </location>
</feature>
<dbReference type="AlphaFoldDB" id="A0AAU9C2K8"/>
<evidence type="ECO:0000256" key="3">
    <source>
        <dbReference type="ARBA" id="ARBA00022692"/>
    </source>
</evidence>
<proteinExistence type="predicted"/>
<keyword evidence="2" id="KW-1003">Cell membrane</keyword>
<feature type="transmembrane region" description="Helical" evidence="6">
    <location>
        <begin position="158"/>
        <end position="176"/>
    </location>
</feature>
<keyword evidence="3 6" id="KW-0812">Transmembrane</keyword>
<evidence type="ECO:0000256" key="1">
    <source>
        <dbReference type="ARBA" id="ARBA00004651"/>
    </source>
</evidence>
<evidence type="ECO:0000256" key="6">
    <source>
        <dbReference type="SAM" id="Phobius"/>
    </source>
</evidence>
<dbReference type="KEGG" id="lcal:ATTO_03070"/>
<dbReference type="InterPro" id="IPR003838">
    <property type="entry name" value="ABC3_permease_C"/>
</dbReference>
<dbReference type="RefSeq" id="WP_265591969.1">
    <property type="nucleotide sequence ID" value="NZ_AP025285.1"/>
</dbReference>
<dbReference type="Pfam" id="PF02687">
    <property type="entry name" value="FtsX"/>
    <property type="match status" value="1"/>
</dbReference>
<feature type="transmembrane region" description="Helical" evidence="6">
    <location>
        <begin position="109"/>
        <end position="138"/>
    </location>
</feature>
<organism evidence="8 9">
    <name type="scientific">Leptogranulimonas caecicola</name>
    <dbReference type="NCBI Taxonomy" id="2894156"/>
    <lineage>
        <taxon>Bacteria</taxon>
        <taxon>Bacillati</taxon>
        <taxon>Actinomycetota</taxon>
        <taxon>Coriobacteriia</taxon>
        <taxon>Coriobacteriales</taxon>
        <taxon>Kribbibacteriaceae</taxon>
        <taxon>Leptogranulimonas</taxon>
    </lineage>
</organism>
<gene>
    <name evidence="8" type="ORF">ATTO_03070</name>
</gene>
<dbReference type="InterPro" id="IPR052536">
    <property type="entry name" value="ABC-4_Integral_Memb_Prot"/>
</dbReference>
<dbReference type="Proteomes" id="UP001431186">
    <property type="component" value="Chromosome"/>
</dbReference>
<dbReference type="PANTHER" id="PTHR46795:SF3">
    <property type="entry name" value="ABC TRANSPORTER PERMEASE"/>
    <property type="match status" value="1"/>
</dbReference>
<evidence type="ECO:0000256" key="5">
    <source>
        <dbReference type="ARBA" id="ARBA00023136"/>
    </source>
</evidence>
<feature type="transmembrane region" description="Helical" evidence="6">
    <location>
        <begin position="212"/>
        <end position="230"/>
    </location>
</feature>
<dbReference type="EMBL" id="AP025285">
    <property type="protein sequence ID" value="BDC90435.1"/>
    <property type="molecule type" value="Genomic_DNA"/>
</dbReference>
<feature type="transmembrane region" description="Helical" evidence="6">
    <location>
        <begin position="427"/>
        <end position="448"/>
    </location>
</feature>
<feature type="transmembrane region" description="Helical" evidence="6">
    <location>
        <begin position="236"/>
        <end position="256"/>
    </location>
</feature>
<keyword evidence="5 6" id="KW-0472">Membrane</keyword>
<keyword evidence="9" id="KW-1185">Reference proteome</keyword>
<evidence type="ECO:0000256" key="4">
    <source>
        <dbReference type="ARBA" id="ARBA00022989"/>
    </source>
</evidence>
<feature type="transmembrane region" description="Helical" evidence="6">
    <location>
        <begin position="335"/>
        <end position="359"/>
    </location>
</feature>
<accession>A0AAU9C2K8</accession>
<dbReference type="PANTHER" id="PTHR46795">
    <property type="entry name" value="ABC TRANSPORTER PERMEASE-RELATED-RELATED"/>
    <property type="match status" value="1"/>
</dbReference>
<evidence type="ECO:0000313" key="9">
    <source>
        <dbReference type="Proteomes" id="UP001431186"/>
    </source>
</evidence>
<evidence type="ECO:0000259" key="7">
    <source>
        <dbReference type="Pfam" id="PF02687"/>
    </source>
</evidence>
<sequence>MYLKLALGNVRRSLKDYSVFFATLAFAACLLYSFSASGDYLDAMVLNPAQRAVMGSQSLGNLMSAFSVFVVIVFAFLVSYGFRFICRRRKKELALYALLGMESAHVSRILIYEGACVGALSFVVGIGAGLLLSPAFMALEAAVFGVGWVLAPVFSASAFQWTLGCFVALMAVACMASGRVVAKSTPAALLSAEKKPEQLAGASRPALRRLQLAAGVLLVALVWGCVLIEPGLFLGMLLPFGVAALFGTYLLFRSLAQGVPAWLRRHQARYLVGLRPFTLRQMEAKASSSAMALAMVCVLLACGLCMMVGGLAFSIGMRLDPSAAAHSGAAGPMMWAPIGFIGLFYGIAFVLSAMAILALQQLSQAADSLSRYRLLKDLGVESKMICGSLKAQLAVYFGMPLAAALVHDMVGMTLVALLAAGAGAAHFWPMVAVTVLCELGLMAVYYLVTYGECRRILLGTNAEERA</sequence>
<dbReference type="PROSITE" id="PS51257">
    <property type="entry name" value="PROKAR_LIPOPROTEIN"/>
    <property type="match status" value="1"/>
</dbReference>
<feature type="transmembrane region" description="Helical" evidence="6">
    <location>
        <begin position="393"/>
        <end position="421"/>
    </location>
</feature>